<dbReference type="EMBL" id="HBUE01009148">
    <property type="protein sequence ID" value="CAG6447456.1"/>
    <property type="molecule type" value="Transcribed_RNA"/>
</dbReference>
<organism evidence="2">
    <name type="scientific">Culex pipiens</name>
    <name type="common">House mosquito</name>
    <dbReference type="NCBI Taxonomy" id="7175"/>
    <lineage>
        <taxon>Eukaryota</taxon>
        <taxon>Metazoa</taxon>
        <taxon>Ecdysozoa</taxon>
        <taxon>Arthropoda</taxon>
        <taxon>Hexapoda</taxon>
        <taxon>Insecta</taxon>
        <taxon>Pterygota</taxon>
        <taxon>Neoptera</taxon>
        <taxon>Endopterygota</taxon>
        <taxon>Diptera</taxon>
        <taxon>Nematocera</taxon>
        <taxon>Culicoidea</taxon>
        <taxon>Culicidae</taxon>
        <taxon>Culicinae</taxon>
        <taxon>Culicini</taxon>
        <taxon>Culex</taxon>
        <taxon>Culex</taxon>
    </lineage>
</organism>
<feature type="region of interest" description="Disordered" evidence="1">
    <location>
        <begin position="52"/>
        <end position="72"/>
    </location>
</feature>
<name>A0A8D8A3C9_CULPI</name>
<evidence type="ECO:0000313" key="2">
    <source>
        <dbReference type="EMBL" id="CAG6447456.1"/>
    </source>
</evidence>
<evidence type="ECO:0000256" key="1">
    <source>
        <dbReference type="SAM" id="MobiDB-lite"/>
    </source>
</evidence>
<proteinExistence type="predicted"/>
<feature type="region of interest" description="Disordered" evidence="1">
    <location>
        <begin position="1"/>
        <end position="22"/>
    </location>
</feature>
<reference evidence="2" key="1">
    <citation type="submission" date="2021-05" db="EMBL/GenBank/DDBJ databases">
        <authorList>
            <person name="Alioto T."/>
            <person name="Alioto T."/>
            <person name="Gomez Garrido J."/>
        </authorList>
    </citation>
    <scope>NUCLEOTIDE SEQUENCE</scope>
</reference>
<dbReference type="AlphaFoldDB" id="A0A8D8A3C9"/>
<sequence>MQLADDRGHRGAHVAPLGTGGARNRRVGHFALRWAERAVYFDFSAEYAPAEDAGRGVHSGRDGQSAVLDREERQGDEALEYHWMSADHGSGRWRPLPLLHRSRVADGARLSRHHRAQPVAPSGPRLHRPPTQLPTAAERRPKRGPSATLPAGLGFRVFRDAPEREDDFCFVIFTHIFIVVG</sequence>
<accession>A0A8D8A3C9</accession>
<protein>
    <submittedName>
        <fullName evidence="2">(northern house mosquito) hypothetical protein</fullName>
    </submittedName>
</protein>
<feature type="compositionally biased region" description="Basic and acidic residues" evidence="1">
    <location>
        <begin position="52"/>
        <end position="61"/>
    </location>
</feature>
<feature type="region of interest" description="Disordered" evidence="1">
    <location>
        <begin position="113"/>
        <end position="150"/>
    </location>
</feature>